<dbReference type="GeneID" id="64979172"/>
<dbReference type="KEGG" id="apuu:APUU_70745A"/>
<sequence length="187" mass="20661">MVNDGAPLRDDTERHSSSDRLTYGGSTGHDIARSDIWSGPCREAVENLRAELDITLLEGKHVKQKLENIDNIEKEQTQQSAFLRGVKCLRTAKVPLERFKLALDLASPVVSLEPIATAVLGVVRVVAVIATSLANANEEFAKQVGDMLGRMSYIDDCDTLGQKADRQNIAHAAFRSLRHIAFPLHFR</sequence>
<dbReference type="OrthoDB" id="62952at2759"/>
<evidence type="ECO:0000313" key="3">
    <source>
        <dbReference type="Proteomes" id="UP000654913"/>
    </source>
</evidence>
<feature type="compositionally biased region" description="Basic and acidic residues" evidence="1">
    <location>
        <begin position="7"/>
        <end position="18"/>
    </location>
</feature>
<dbReference type="AlphaFoldDB" id="A0A7R7XWW3"/>
<evidence type="ECO:0008006" key="4">
    <source>
        <dbReference type="Google" id="ProtNLM"/>
    </source>
</evidence>
<name>A0A7R7XWW3_9EURO</name>
<evidence type="ECO:0000256" key="1">
    <source>
        <dbReference type="SAM" id="MobiDB-lite"/>
    </source>
</evidence>
<evidence type="ECO:0000313" key="2">
    <source>
        <dbReference type="EMBL" id="BCS29175.1"/>
    </source>
</evidence>
<protein>
    <recommendedName>
        <fullName evidence="4">Fungal STAND N-terminal Goodbye domain-containing protein</fullName>
    </recommendedName>
</protein>
<dbReference type="RefSeq" id="XP_041561361.1">
    <property type="nucleotide sequence ID" value="XM_041695651.1"/>
</dbReference>
<reference evidence="2" key="1">
    <citation type="submission" date="2021-01" db="EMBL/GenBank/DDBJ databases">
        <authorList>
            <consortium name="Aspergillus puulaauensis MK2 genome sequencing consortium"/>
            <person name="Kazuki M."/>
            <person name="Futagami T."/>
        </authorList>
    </citation>
    <scope>NUCLEOTIDE SEQUENCE</scope>
    <source>
        <strain evidence="2">MK2</strain>
    </source>
</reference>
<keyword evidence="3" id="KW-1185">Reference proteome</keyword>
<feature type="region of interest" description="Disordered" evidence="1">
    <location>
        <begin position="1"/>
        <end position="26"/>
    </location>
</feature>
<dbReference type="Proteomes" id="UP000654913">
    <property type="component" value="Chromosome 7"/>
</dbReference>
<reference evidence="2" key="2">
    <citation type="submission" date="2021-02" db="EMBL/GenBank/DDBJ databases">
        <title>Aspergillus puulaauensis MK2 genome sequence.</title>
        <authorList>
            <person name="Futagami T."/>
            <person name="Mori K."/>
            <person name="Kadooka C."/>
            <person name="Tanaka T."/>
        </authorList>
    </citation>
    <scope>NUCLEOTIDE SEQUENCE</scope>
    <source>
        <strain evidence="2">MK2</strain>
    </source>
</reference>
<dbReference type="EMBL" id="AP024449">
    <property type="protein sequence ID" value="BCS29175.1"/>
    <property type="molecule type" value="Genomic_DNA"/>
</dbReference>
<organism evidence="2 3">
    <name type="scientific">Aspergillus puulaauensis</name>
    <dbReference type="NCBI Taxonomy" id="1220207"/>
    <lineage>
        <taxon>Eukaryota</taxon>
        <taxon>Fungi</taxon>
        <taxon>Dikarya</taxon>
        <taxon>Ascomycota</taxon>
        <taxon>Pezizomycotina</taxon>
        <taxon>Eurotiomycetes</taxon>
        <taxon>Eurotiomycetidae</taxon>
        <taxon>Eurotiales</taxon>
        <taxon>Aspergillaceae</taxon>
        <taxon>Aspergillus</taxon>
    </lineage>
</organism>
<gene>
    <name evidence="2" type="ORF">APUU_70745A</name>
</gene>
<proteinExistence type="predicted"/>
<accession>A0A7R7XWW3</accession>